<dbReference type="EMBL" id="JBHRZH010000009">
    <property type="protein sequence ID" value="MFC3761475.1"/>
    <property type="molecule type" value="Genomic_DNA"/>
</dbReference>
<evidence type="ECO:0008006" key="4">
    <source>
        <dbReference type="Google" id="ProtNLM"/>
    </source>
</evidence>
<evidence type="ECO:0000256" key="1">
    <source>
        <dbReference type="SAM" id="SignalP"/>
    </source>
</evidence>
<evidence type="ECO:0000313" key="2">
    <source>
        <dbReference type="EMBL" id="MFC3761475.1"/>
    </source>
</evidence>
<evidence type="ECO:0000313" key="3">
    <source>
        <dbReference type="Proteomes" id="UP001595699"/>
    </source>
</evidence>
<proteinExistence type="predicted"/>
<organism evidence="2 3">
    <name type="scientific">Tenggerimyces flavus</name>
    <dbReference type="NCBI Taxonomy" id="1708749"/>
    <lineage>
        <taxon>Bacteria</taxon>
        <taxon>Bacillati</taxon>
        <taxon>Actinomycetota</taxon>
        <taxon>Actinomycetes</taxon>
        <taxon>Propionibacteriales</taxon>
        <taxon>Nocardioidaceae</taxon>
        <taxon>Tenggerimyces</taxon>
    </lineage>
</organism>
<protein>
    <recommendedName>
        <fullName evidence="4">Secreted protein</fullName>
    </recommendedName>
</protein>
<sequence>MRRVLGLGAVLLAVAVAAVAPTGAQAAKPELTEIATGEANDFRATITATKVAAAEQGAPPGATATVEAFQRNGDTWTSVGKLPIGDEPWFWFVLTDLGAVCEFAVSDTPRPEVSVKLLVTPSVECAEVARFQVENGKLVEG</sequence>
<feature type="signal peptide" evidence="1">
    <location>
        <begin position="1"/>
        <end position="26"/>
    </location>
</feature>
<gene>
    <name evidence="2" type="ORF">ACFOUW_11550</name>
</gene>
<name>A0ABV7YCX9_9ACTN</name>
<comment type="caution">
    <text evidence="2">The sequence shown here is derived from an EMBL/GenBank/DDBJ whole genome shotgun (WGS) entry which is preliminary data.</text>
</comment>
<dbReference type="RefSeq" id="WP_205113896.1">
    <property type="nucleotide sequence ID" value="NZ_JAFBCM010000001.1"/>
</dbReference>
<dbReference type="Proteomes" id="UP001595699">
    <property type="component" value="Unassembled WGS sequence"/>
</dbReference>
<keyword evidence="1" id="KW-0732">Signal</keyword>
<feature type="chain" id="PRO_5046320226" description="Secreted protein" evidence="1">
    <location>
        <begin position="27"/>
        <end position="141"/>
    </location>
</feature>
<accession>A0ABV7YCX9</accession>
<reference evidence="3" key="1">
    <citation type="journal article" date="2019" name="Int. J. Syst. Evol. Microbiol.">
        <title>The Global Catalogue of Microorganisms (GCM) 10K type strain sequencing project: providing services to taxonomists for standard genome sequencing and annotation.</title>
        <authorList>
            <consortium name="The Broad Institute Genomics Platform"/>
            <consortium name="The Broad Institute Genome Sequencing Center for Infectious Disease"/>
            <person name="Wu L."/>
            <person name="Ma J."/>
        </authorList>
    </citation>
    <scope>NUCLEOTIDE SEQUENCE [LARGE SCALE GENOMIC DNA]</scope>
    <source>
        <strain evidence="3">CGMCC 4.7241</strain>
    </source>
</reference>
<keyword evidence="3" id="KW-1185">Reference proteome</keyword>